<sequence>MKTSLLLPVFSAAFCLLACAPPEGPRQRPAPRLDLSQIFPRADVTTPPESELTTREERFRQLADAPAPSPTAHSRIRIPLGASLSGEIPHAPDWSWSRRANLTLISHQSTPLHPDILILAQPYPPTRTQRPSQALRSFIGEIIPNSSPLSMASLSNNLPQLATELQSLQNSLTGGRGLGFTPSPDTFSGWRTIGQNTSHIHIRLAHYSGTWTSQPNLPVGLTPQRISSLSSQLTSNLPAGLIPEDHLNDTLNILNNLSSTDQNTTNSARQAPRRTPEPARLIVATIEASPSQGVHLAILCSGTTHCPQTPHITRFFESISSAVLPTSAPALPLPEHSQQLQVTLP</sequence>
<feature type="region of interest" description="Disordered" evidence="1">
    <location>
        <begin position="25"/>
        <end position="54"/>
    </location>
</feature>
<feature type="compositionally biased region" description="Polar residues" evidence="1">
    <location>
        <begin position="256"/>
        <end position="269"/>
    </location>
</feature>
<name>A0ABY0CV78_9DELT</name>
<evidence type="ECO:0000256" key="1">
    <source>
        <dbReference type="SAM" id="MobiDB-lite"/>
    </source>
</evidence>
<proteinExistence type="predicted"/>
<keyword evidence="4" id="KW-1185">Reference proteome</keyword>
<gene>
    <name evidence="3" type="ORF">EA187_07505</name>
</gene>
<evidence type="ECO:0000313" key="4">
    <source>
        <dbReference type="Proteomes" id="UP000282926"/>
    </source>
</evidence>
<accession>A0ABY0CV78</accession>
<evidence type="ECO:0000313" key="3">
    <source>
        <dbReference type="EMBL" id="RVU46972.1"/>
    </source>
</evidence>
<evidence type="ECO:0000256" key="2">
    <source>
        <dbReference type="SAM" id="SignalP"/>
    </source>
</evidence>
<dbReference type="RefSeq" id="WP_127779834.1">
    <property type="nucleotide sequence ID" value="NZ_SADD01000002.1"/>
</dbReference>
<comment type="caution">
    <text evidence="3">The sequence shown here is derived from an EMBL/GenBank/DDBJ whole genome shotgun (WGS) entry which is preliminary data.</text>
</comment>
<dbReference type="EMBL" id="SADD01000002">
    <property type="protein sequence ID" value="RVU46972.1"/>
    <property type="molecule type" value="Genomic_DNA"/>
</dbReference>
<organism evidence="3 4">
    <name type="scientific">Lujinxingia sediminis</name>
    <dbReference type="NCBI Taxonomy" id="2480984"/>
    <lineage>
        <taxon>Bacteria</taxon>
        <taxon>Deltaproteobacteria</taxon>
        <taxon>Bradymonadales</taxon>
        <taxon>Lujinxingiaceae</taxon>
        <taxon>Lujinxingia</taxon>
    </lineage>
</organism>
<keyword evidence="2" id="KW-0732">Signal</keyword>
<feature type="signal peptide" evidence="2">
    <location>
        <begin position="1"/>
        <end position="20"/>
    </location>
</feature>
<protein>
    <submittedName>
        <fullName evidence="3">Uncharacterized protein</fullName>
    </submittedName>
</protein>
<feature type="region of interest" description="Disordered" evidence="1">
    <location>
        <begin position="256"/>
        <end position="276"/>
    </location>
</feature>
<reference evidence="3 4" key="1">
    <citation type="submission" date="2019-01" db="EMBL/GenBank/DDBJ databases">
        <title>Lujinxingia litoralis gen. nov., sp. nov. and Lujinxingia sediminis gen. nov., sp. nov., new members in the order Bradymonadales, isolated from coastal sediment.</title>
        <authorList>
            <person name="Li C.-M."/>
        </authorList>
    </citation>
    <scope>NUCLEOTIDE SEQUENCE [LARGE SCALE GENOMIC DNA]</scope>
    <source>
        <strain evidence="3 4">SEH01</strain>
    </source>
</reference>
<dbReference type="Proteomes" id="UP000282926">
    <property type="component" value="Unassembled WGS sequence"/>
</dbReference>
<feature type="chain" id="PRO_5045856470" evidence="2">
    <location>
        <begin position="21"/>
        <end position="345"/>
    </location>
</feature>